<feature type="transmembrane region" description="Helical" evidence="7">
    <location>
        <begin position="12"/>
        <end position="33"/>
    </location>
</feature>
<keyword evidence="4 7" id="KW-0812">Transmembrane</keyword>
<accession>A0ABV7FUG9</accession>
<dbReference type="PIRSF" id="PIRSF004810">
    <property type="entry name" value="ChrA"/>
    <property type="match status" value="1"/>
</dbReference>
<evidence type="ECO:0000256" key="2">
    <source>
        <dbReference type="ARBA" id="ARBA00005262"/>
    </source>
</evidence>
<evidence type="ECO:0000256" key="5">
    <source>
        <dbReference type="ARBA" id="ARBA00022989"/>
    </source>
</evidence>
<name>A0ABV7FUG9_9PROT</name>
<dbReference type="EMBL" id="JBHRTN010000004">
    <property type="protein sequence ID" value="MFC3124009.1"/>
    <property type="molecule type" value="Genomic_DNA"/>
</dbReference>
<dbReference type="NCBIfam" id="TIGR00937">
    <property type="entry name" value="2A51"/>
    <property type="match status" value="1"/>
</dbReference>
<evidence type="ECO:0000256" key="3">
    <source>
        <dbReference type="ARBA" id="ARBA00022475"/>
    </source>
</evidence>
<comment type="subcellular location">
    <subcellularLocation>
        <location evidence="1">Cell membrane</location>
        <topology evidence="1">Multi-pass membrane protein</topology>
    </subcellularLocation>
</comment>
<evidence type="ECO:0000256" key="7">
    <source>
        <dbReference type="SAM" id="Phobius"/>
    </source>
</evidence>
<feature type="transmembrane region" description="Helical" evidence="7">
    <location>
        <begin position="380"/>
        <end position="399"/>
    </location>
</feature>
<keyword evidence="6 7" id="KW-0472">Membrane</keyword>
<organism evidence="8 9">
    <name type="scientific">Teichococcus globiformis</name>
    <dbReference type="NCBI Taxonomy" id="2307229"/>
    <lineage>
        <taxon>Bacteria</taxon>
        <taxon>Pseudomonadati</taxon>
        <taxon>Pseudomonadota</taxon>
        <taxon>Alphaproteobacteria</taxon>
        <taxon>Acetobacterales</taxon>
        <taxon>Roseomonadaceae</taxon>
        <taxon>Roseomonas</taxon>
    </lineage>
</organism>
<reference evidence="9" key="1">
    <citation type="journal article" date="2019" name="Int. J. Syst. Evol. Microbiol.">
        <title>The Global Catalogue of Microorganisms (GCM) 10K type strain sequencing project: providing services to taxonomists for standard genome sequencing and annotation.</title>
        <authorList>
            <consortium name="The Broad Institute Genomics Platform"/>
            <consortium name="The Broad Institute Genome Sequencing Center for Infectious Disease"/>
            <person name="Wu L."/>
            <person name="Ma J."/>
        </authorList>
    </citation>
    <scope>NUCLEOTIDE SEQUENCE [LARGE SCALE GENOMIC DNA]</scope>
    <source>
        <strain evidence="9">KCTC 52094</strain>
    </source>
</reference>
<dbReference type="PANTHER" id="PTHR33567">
    <property type="entry name" value="CHROMATE ION TRANSPORTER (EUROFUNG)"/>
    <property type="match status" value="1"/>
</dbReference>
<sequence length="402" mass="41265">MAPGRHAAAEVFLAFLRLGLTSFGGPAAHLGYFRTEFVFRRRWLSEEDYAGLVALCQFLPGPASSQLGFALGLRRGGWWGGLAAWAGFTLPSAMLLVLFAAWAVPLSGSVPGAGLLHGLKLVAVAIVVQAVWGMAGGLCPDRPRAAIAFAALALALLAPAEIGQVSAMLLGAGAGLLWCRGALPDRSADRSSEDGGLHWVPLGRRGGAVCLLLFAALLVLPPLLGPELAVFDAFYRAGALVFGGGHVVLPLLQDAVTTPGWVTEDAFLAGYGAAQAVPGPLFTFAAYLGAVIPPGGVAGAVLPLLAVFLPGMLILLGTLPFWVVLRRHPRAAAAVMGVNAAVVGVLGAALYDPVFVSAVRQPQDLVLAVGLTLALLRWRMSSLTVVGLGATAGLVVALATQA</sequence>
<dbReference type="RefSeq" id="WP_379593685.1">
    <property type="nucleotide sequence ID" value="NZ_JBHRTN010000004.1"/>
</dbReference>
<gene>
    <name evidence="8" type="primary">chrA</name>
    <name evidence="8" type="ORF">ACFOD4_02955</name>
</gene>
<dbReference type="Proteomes" id="UP001595593">
    <property type="component" value="Unassembled WGS sequence"/>
</dbReference>
<feature type="transmembrane region" description="Helical" evidence="7">
    <location>
        <begin position="300"/>
        <end position="324"/>
    </location>
</feature>
<evidence type="ECO:0000256" key="6">
    <source>
        <dbReference type="ARBA" id="ARBA00023136"/>
    </source>
</evidence>
<feature type="transmembrane region" description="Helical" evidence="7">
    <location>
        <begin position="82"/>
        <end position="103"/>
    </location>
</feature>
<feature type="transmembrane region" description="Helical" evidence="7">
    <location>
        <begin position="147"/>
        <end position="178"/>
    </location>
</feature>
<dbReference type="PANTHER" id="PTHR33567:SF3">
    <property type="entry name" value="CHROMATE ION TRANSPORTER (EUROFUNG)"/>
    <property type="match status" value="1"/>
</dbReference>
<proteinExistence type="inferred from homology"/>
<evidence type="ECO:0000256" key="4">
    <source>
        <dbReference type="ARBA" id="ARBA00022692"/>
    </source>
</evidence>
<evidence type="ECO:0000256" key="1">
    <source>
        <dbReference type="ARBA" id="ARBA00004651"/>
    </source>
</evidence>
<feature type="transmembrane region" description="Helical" evidence="7">
    <location>
        <begin position="331"/>
        <end position="351"/>
    </location>
</feature>
<keyword evidence="9" id="KW-1185">Reference proteome</keyword>
<protein>
    <submittedName>
        <fullName evidence="8">Chromate efflux transporter</fullName>
    </submittedName>
</protein>
<dbReference type="InterPro" id="IPR014047">
    <property type="entry name" value="Chr_Tranpt_l_chain"/>
</dbReference>
<keyword evidence="3" id="KW-1003">Cell membrane</keyword>
<evidence type="ECO:0000313" key="8">
    <source>
        <dbReference type="EMBL" id="MFC3124009.1"/>
    </source>
</evidence>
<feature type="transmembrane region" description="Helical" evidence="7">
    <location>
        <begin position="206"/>
        <end position="224"/>
    </location>
</feature>
<comment type="similarity">
    <text evidence="2">Belongs to the chromate ion transporter (CHR) (TC 2.A.51) family.</text>
</comment>
<dbReference type="Pfam" id="PF02417">
    <property type="entry name" value="Chromate_transp"/>
    <property type="match status" value="2"/>
</dbReference>
<keyword evidence="5 7" id="KW-1133">Transmembrane helix</keyword>
<evidence type="ECO:0000313" key="9">
    <source>
        <dbReference type="Proteomes" id="UP001595593"/>
    </source>
</evidence>
<dbReference type="InterPro" id="IPR003370">
    <property type="entry name" value="Chromate_transpt"/>
</dbReference>
<feature type="transmembrane region" description="Helical" evidence="7">
    <location>
        <begin position="115"/>
        <end position="135"/>
    </location>
</feature>
<comment type="caution">
    <text evidence="8">The sequence shown here is derived from an EMBL/GenBank/DDBJ whole genome shotgun (WGS) entry which is preliminary data.</text>
</comment>